<keyword evidence="5" id="KW-0949">S-adenosyl-L-methionine</keyword>
<accession>A0A7W0HVZ0</accession>
<dbReference type="SUPFAM" id="SSF53335">
    <property type="entry name" value="S-adenosyl-L-methionine-dependent methyltransferases"/>
    <property type="match status" value="1"/>
</dbReference>
<dbReference type="AlphaFoldDB" id="A0A7W0HVZ0"/>
<evidence type="ECO:0000313" key="9">
    <source>
        <dbReference type="EMBL" id="MBA2897577.1"/>
    </source>
</evidence>
<gene>
    <name evidence="9" type="ORF">HNR30_008979</name>
</gene>
<dbReference type="GO" id="GO:0008168">
    <property type="term" value="F:methyltransferase activity"/>
    <property type="evidence" value="ECO:0007669"/>
    <property type="project" value="UniProtKB-KW"/>
</dbReference>
<evidence type="ECO:0000256" key="7">
    <source>
        <dbReference type="ARBA" id="ARBA00023033"/>
    </source>
</evidence>
<comment type="similarity">
    <text evidence="2">Belongs to the UPF0677 family.</text>
</comment>
<comment type="function">
    <text evidence="1">Exhibits S-adenosyl-L-methionine-dependent methyltransferase activity.</text>
</comment>
<dbReference type="GO" id="GO:0004497">
    <property type="term" value="F:monooxygenase activity"/>
    <property type="evidence" value="ECO:0007669"/>
    <property type="project" value="UniProtKB-KW"/>
</dbReference>
<evidence type="ECO:0000313" key="10">
    <source>
        <dbReference type="Proteomes" id="UP000530928"/>
    </source>
</evidence>
<keyword evidence="10" id="KW-1185">Reference proteome</keyword>
<dbReference type="NCBIfam" id="NF005720">
    <property type="entry name" value="PRK07538.1"/>
    <property type="match status" value="1"/>
</dbReference>
<keyword evidence="4 9" id="KW-0808">Transferase</keyword>
<dbReference type="PANTHER" id="PTHR13789:SF268">
    <property type="entry name" value="5-METHYLPHENAZINE-1-CARBOXYLATE 1-MONOOXYGENASE"/>
    <property type="match status" value="1"/>
</dbReference>
<dbReference type="GO" id="GO:0032259">
    <property type="term" value="P:methylation"/>
    <property type="evidence" value="ECO:0007669"/>
    <property type="project" value="UniProtKB-KW"/>
</dbReference>
<dbReference type="InterPro" id="IPR050493">
    <property type="entry name" value="FAD-dep_Monooxygenase_BioMet"/>
</dbReference>
<organism evidence="9 10">
    <name type="scientific">Nonomuraea soli</name>
    <dbReference type="NCBI Taxonomy" id="1032476"/>
    <lineage>
        <taxon>Bacteria</taxon>
        <taxon>Bacillati</taxon>
        <taxon>Actinomycetota</taxon>
        <taxon>Actinomycetes</taxon>
        <taxon>Streptosporangiales</taxon>
        <taxon>Streptosporangiaceae</taxon>
        <taxon>Nonomuraea</taxon>
    </lineage>
</organism>
<dbReference type="Proteomes" id="UP000530928">
    <property type="component" value="Unassembled WGS sequence"/>
</dbReference>
<dbReference type="SUPFAM" id="SSF51905">
    <property type="entry name" value="FAD/NAD(P)-binding domain"/>
    <property type="match status" value="1"/>
</dbReference>
<dbReference type="InterPro" id="IPR011610">
    <property type="entry name" value="SAM_mthyl_Trfase_ML2640-like"/>
</dbReference>
<evidence type="ECO:0000256" key="4">
    <source>
        <dbReference type="ARBA" id="ARBA00022679"/>
    </source>
</evidence>
<dbReference type="Pfam" id="PF04072">
    <property type="entry name" value="LCM"/>
    <property type="match status" value="1"/>
</dbReference>
<dbReference type="PANTHER" id="PTHR13789">
    <property type="entry name" value="MONOOXYGENASE"/>
    <property type="match status" value="1"/>
</dbReference>
<dbReference type="Gene3D" id="3.40.50.150">
    <property type="entry name" value="Vaccinia Virus protein VP39"/>
    <property type="match status" value="1"/>
</dbReference>
<evidence type="ECO:0000256" key="3">
    <source>
        <dbReference type="ARBA" id="ARBA00022603"/>
    </source>
</evidence>
<comment type="caution">
    <text evidence="9">The sequence shown here is derived from an EMBL/GenBank/DDBJ whole genome shotgun (WGS) entry which is preliminary data.</text>
</comment>
<sequence length="690" mass="75349">MRVTIAGAGIAGLAAAISLHEAGFGDVTVFEADSGPDSMGFGLNILPNAVRELAELGLQAEVERQAVRTRELAMYNPHGQLVWREDRGRLAGYDWPQISIARCRLVEVLAAEVRRRWGEGAIVYDARLAGLGQEGGGVRATLADRYGGRRIVESDVLVGADGIRSAVRSAFYPSEGPPPSNGVTMYRGTAWGERFLTGATMAVLGDDRRRLVLYPIDRDGDRFLINWVAAFPQEGDAEEPYETVLRHLGTWSPPEVDLAGLLGATHHIRHYPMIDRDPIPRWTFGAATLVGDAAHAMYPAGSNGATQAIIDARVLACRLATTADAREALQAYEAERRPQMTDLQRSNRAMGPERVITLAHQRAPHGFRDVTEVFSPQELAQISDTYAVTGKFDREWVNTRPSLTVSRPQQRENTVTVKSEAVKETGFITAVIRATEHGRPDAYLSDPYAELLATPRSRMMAEAALARGGTTGSVIVRARFGDVALGQAVAAGVTQVVCLAAGGDTRAWRLGLPSEARFFEVDLPGQLEAKEELLAPVADRLTCARVPLGEDLRDEAWKDRLVEAGFDPESPTVWIIEGLLPYLRLDHFTRLIENVRKLSGAGSVLLIDAPHAEFFRDPANESFLTFMNSRGSAFQLGFDDFGDFLGRHGWKAEAYTLAELAAGACAWVPAPPARLCPPHDHHWVARARLA</sequence>
<evidence type="ECO:0000256" key="6">
    <source>
        <dbReference type="ARBA" id="ARBA00023002"/>
    </source>
</evidence>
<evidence type="ECO:0000256" key="2">
    <source>
        <dbReference type="ARBA" id="ARBA00008138"/>
    </source>
</evidence>
<dbReference type="RefSeq" id="WP_181616277.1">
    <property type="nucleotide sequence ID" value="NZ_BAABAM010000014.1"/>
</dbReference>
<dbReference type="Gene3D" id="3.30.9.30">
    <property type="match status" value="1"/>
</dbReference>
<protein>
    <submittedName>
        <fullName evidence="9">Methyltransferase (TIGR00027 family)</fullName>
    </submittedName>
</protein>
<evidence type="ECO:0000256" key="5">
    <source>
        <dbReference type="ARBA" id="ARBA00022691"/>
    </source>
</evidence>
<dbReference type="SUPFAM" id="SSF54373">
    <property type="entry name" value="FAD-linked reductases, C-terminal domain"/>
    <property type="match status" value="1"/>
</dbReference>
<dbReference type="GO" id="GO:0071949">
    <property type="term" value="F:FAD binding"/>
    <property type="evidence" value="ECO:0007669"/>
    <property type="project" value="InterPro"/>
</dbReference>
<dbReference type="InterPro" id="IPR029063">
    <property type="entry name" value="SAM-dependent_MTases_sf"/>
</dbReference>
<keyword evidence="7" id="KW-0503">Monooxygenase</keyword>
<name>A0A7W0HVZ0_9ACTN</name>
<feature type="domain" description="FAD-binding" evidence="8">
    <location>
        <begin position="2"/>
        <end position="342"/>
    </location>
</feature>
<dbReference type="InterPro" id="IPR007213">
    <property type="entry name" value="Ppm1/Ppm2/Tcmp"/>
</dbReference>
<proteinExistence type="inferred from homology"/>
<keyword evidence="3 9" id="KW-0489">Methyltransferase</keyword>
<evidence type="ECO:0000256" key="1">
    <source>
        <dbReference type="ARBA" id="ARBA00003907"/>
    </source>
</evidence>
<dbReference type="NCBIfam" id="TIGR00027">
    <property type="entry name" value="mthyl_TIGR00027"/>
    <property type="match status" value="1"/>
</dbReference>
<dbReference type="EMBL" id="JACDUR010000012">
    <property type="protein sequence ID" value="MBA2897577.1"/>
    <property type="molecule type" value="Genomic_DNA"/>
</dbReference>
<dbReference type="PRINTS" id="PR00420">
    <property type="entry name" value="RNGMNOXGNASE"/>
</dbReference>
<reference evidence="9 10" key="1">
    <citation type="submission" date="2020-07" db="EMBL/GenBank/DDBJ databases">
        <title>Genomic Encyclopedia of Type Strains, Phase IV (KMG-IV): sequencing the most valuable type-strain genomes for metagenomic binning, comparative biology and taxonomic classification.</title>
        <authorList>
            <person name="Goeker M."/>
        </authorList>
    </citation>
    <scope>NUCLEOTIDE SEQUENCE [LARGE SCALE GENOMIC DNA]</scope>
    <source>
        <strain evidence="9 10">DSM 45533</strain>
    </source>
</reference>
<dbReference type="InterPro" id="IPR036188">
    <property type="entry name" value="FAD/NAD-bd_sf"/>
</dbReference>
<keyword evidence="6" id="KW-0560">Oxidoreductase</keyword>
<dbReference type="Pfam" id="PF01494">
    <property type="entry name" value="FAD_binding_3"/>
    <property type="match status" value="1"/>
</dbReference>
<dbReference type="InterPro" id="IPR002938">
    <property type="entry name" value="FAD-bd"/>
</dbReference>
<evidence type="ECO:0000259" key="8">
    <source>
        <dbReference type="Pfam" id="PF01494"/>
    </source>
</evidence>
<dbReference type="Gene3D" id="3.50.50.60">
    <property type="entry name" value="FAD/NAD(P)-binding domain"/>
    <property type="match status" value="1"/>
</dbReference>